<dbReference type="GO" id="GO:0006508">
    <property type="term" value="P:proteolysis"/>
    <property type="evidence" value="ECO:0007669"/>
    <property type="project" value="InterPro"/>
</dbReference>
<dbReference type="EMBL" id="AP014940">
    <property type="protein sequence ID" value="BAV96977.1"/>
    <property type="molecule type" value="Genomic_DNA"/>
</dbReference>
<dbReference type="PANTHER" id="PTHR42776:SF27">
    <property type="entry name" value="DIPEPTIDYL PEPTIDASE FAMILY MEMBER 6"/>
    <property type="match status" value="1"/>
</dbReference>
<dbReference type="SUPFAM" id="SSF53474">
    <property type="entry name" value="alpha/beta-Hydrolases"/>
    <property type="match status" value="1"/>
</dbReference>
<evidence type="ECO:0000313" key="5">
    <source>
        <dbReference type="Proteomes" id="UP000218824"/>
    </source>
</evidence>
<dbReference type="RefSeq" id="WP_096377225.1">
    <property type="nucleotide sequence ID" value="NZ_AP014940.1"/>
</dbReference>
<dbReference type="AlphaFoldDB" id="A0AAU9AFM7"/>
<keyword evidence="1" id="KW-0378">Hydrolase</keyword>
<evidence type="ECO:0000313" key="4">
    <source>
        <dbReference type="EMBL" id="BAV96977.1"/>
    </source>
</evidence>
<dbReference type="SUPFAM" id="SSF82171">
    <property type="entry name" value="DPP6 N-terminal domain-like"/>
    <property type="match status" value="1"/>
</dbReference>
<protein>
    <submittedName>
        <fullName evidence="4">Prolyl oligopeptidase family protein</fullName>
    </submittedName>
</protein>
<dbReference type="InterPro" id="IPR001375">
    <property type="entry name" value="Peptidase_S9_cat"/>
</dbReference>
<sequence>MQLWSRSAGRDAAARVARIGARAAHSGSRLWPALAAALALSAAPAYAQAPAAGTFDIEGFVKPDTIGDIKLSPTGEFYAASVPLENETALVIFSRDGLKRTGIFRLGKHNHVDDFQWVSPTRVLMGMAQKLGSRDEPIPTGEIYAINANGSGADVLVGYRVASRGAGTRIQPKKVEDVAAFLVDELPGEERSVVISVQPFTADAYSRAERLDVFTGQRNLIALSPVRNTRFATDNAGVVRFAYGFGSDRLRKLFYRANADAPWKQIAGDDDGVEGMDLPIGFSADDKTAYFRTEHAKGPDAIVAYDVASGKRSELLRDPVADPDRIIYRNGSRVPVGAFFANGKPRTVFFDKNSPEARQYKSLEAAFPGDAVRITSSSADGELSLVEVWNDRNPGDIFLFDNKNKNAAHVISRRTWFDPANMATVKPVELRARDGLALHGYLTLPKGSEGKALPMVVMPHGGPYNIQDRWQFDDDAQLLAAAGYAVLQVNFRGSSGYGDDFVEAGRRQWGGTMQDDVTDATRWAIAQGIADAGRVCIYGASYGGYAALMGAAREPSLYKCAAGYVGVYDLPLMHTRGDTQDTRSGATYLREWIGAADAVDKVSPTRLAAQIKVPVFLAAGGEDQRAPQLHSERMEKALREAGVPVESLYYKTEGHGFYEPAHKREFYSRLLAFLSKSLGGKTAAAAPAAAAEKK</sequence>
<evidence type="ECO:0000256" key="1">
    <source>
        <dbReference type="ARBA" id="ARBA00022801"/>
    </source>
</evidence>
<dbReference type="InterPro" id="IPR029058">
    <property type="entry name" value="AB_hydrolase_fold"/>
</dbReference>
<dbReference type="Gene3D" id="3.40.50.1820">
    <property type="entry name" value="alpha/beta hydrolase"/>
    <property type="match status" value="1"/>
</dbReference>
<organism evidence="4 5">
    <name type="scientific">Lysobacter enzymogenes</name>
    <dbReference type="NCBI Taxonomy" id="69"/>
    <lineage>
        <taxon>Bacteria</taxon>
        <taxon>Pseudomonadati</taxon>
        <taxon>Pseudomonadota</taxon>
        <taxon>Gammaproteobacteria</taxon>
        <taxon>Lysobacterales</taxon>
        <taxon>Lysobacteraceae</taxon>
        <taxon>Lysobacter</taxon>
    </lineage>
</organism>
<keyword evidence="2" id="KW-0732">Signal</keyword>
<evidence type="ECO:0000256" key="2">
    <source>
        <dbReference type="SAM" id="SignalP"/>
    </source>
</evidence>
<dbReference type="GeneID" id="83063361"/>
<feature type="signal peptide" evidence="2">
    <location>
        <begin position="1"/>
        <end position="47"/>
    </location>
</feature>
<gene>
    <name evidence="4" type="ORF">LEN_1490</name>
</gene>
<dbReference type="PANTHER" id="PTHR42776">
    <property type="entry name" value="SERINE PEPTIDASE S9 FAMILY MEMBER"/>
    <property type="match status" value="1"/>
</dbReference>
<accession>A0AAU9AFM7</accession>
<proteinExistence type="predicted"/>
<dbReference type="KEGG" id="lem:LEN_1490"/>
<name>A0AAU9AFM7_LYSEN</name>
<dbReference type="Proteomes" id="UP000218824">
    <property type="component" value="Chromosome"/>
</dbReference>
<feature type="domain" description="Peptidase S9 prolyl oligopeptidase catalytic" evidence="3">
    <location>
        <begin position="470"/>
        <end position="680"/>
    </location>
</feature>
<evidence type="ECO:0000259" key="3">
    <source>
        <dbReference type="Pfam" id="PF00326"/>
    </source>
</evidence>
<feature type="chain" id="PRO_5043908294" evidence="2">
    <location>
        <begin position="48"/>
        <end position="694"/>
    </location>
</feature>
<reference evidence="4 5" key="1">
    <citation type="journal article" date="2017" name="DNA Res.">
        <title>Complete genome sequence and expression profile of the commercial lytic enzyme producer Lysobacter enzymogenes M497-1.</title>
        <authorList>
            <person name="Takami H."/>
            <person name="Toyoda A."/>
            <person name="Uchiyama I."/>
            <person name="Itoh T."/>
            <person name="Takaki Y."/>
            <person name="Arai W."/>
            <person name="Nishi S."/>
            <person name="Kawai M."/>
            <person name="Shinya K."/>
            <person name="Ikeda H."/>
        </authorList>
    </citation>
    <scope>NUCLEOTIDE SEQUENCE [LARGE SCALE GENOMIC DNA]</scope>
    <source>
        <strain evidence="4 5">M497-1</strain>
    </source>
</reference>
<dbReference type="GO" id="GO:0004252">
    <property type="term" value="F:serine-type endopeptidase activity"/>
    <property type="evidence" value="ECO:0007669"/>
    <property type="project" value="TreeGrafter"/>
</dbReference>
<dbReference type="Pfam" id="PF00326">
    <property type="entry name" value="Peptidase_S9"/>
    <property type="match status" value="1"/>
</dbReference>